<dbReference type="RefSeq" id="WP_338575721.1">
    <property type="nucleotide sequence ID" value="NZ_CP146369.1"/>
</dbReference>
<keyword evidence="3" id="KW-1185">Reference proteome</keyword>
<accession>A0ABZ2IA57</accession>
<evidence type="ECO:0000256" key="1">
    <source>
        <dbReference type="SAM" id="MobiDB-lite"/>
    </source>
</evidence>
<name>A0ABZ2IA57_9CAUL</name>
<reference evidence="2 3" key="1">
    <citation type="submission" date="2024-02" db="EMBL/GenBank/DDBJ databases">
        <title>Distribution and functional of Brevundimonas-related endobacteria within Verticillium dahliae.</title>
        <authorList>
            <person name="Zeng H."/>
        </authorList>
    </citation>
    <scope>NUCLEOTIDE SEQUENCE [LARGE SCALE GENOMIC DNA]</scope>
    <source>
        <strain evidence="2 3">TRM 44200</strain>
    </source>
</reference>
<feature type="compositionally biased region" description="Basic and acidic residues" evidence="1">
    <location>
        <begin position="16"/>
        <end position="31"/>
    </location>
</feature>
<dbReference type="EMBL" id="CP146369">
    <property type="protein sequence ID" value="WWT53816.1"/>
    <property type="molecule type" value="Genomic_DNA"/>
</dbReference>
<protein>
    <submittedName>
        <fullName evidence="2">Uncharacterized protein</fullName>
    </submittedName>
</protein>
<gene>
    <name evidence="2" type="ORF">V8J38_11180</name>
</gene>
<organism evidence="2 3">
    <name type="scientific">Brevundimonas olei</name>
    <dbReference type="NCBI Taxonomy" id="657642"/>
    <lineage>
        <taxon>Bacteria</taxon>
        <taxon>Pseudomonadati</taxon>
        <taxon>Pseudomonadota</taxon>
        <taxon>Alphaproteobacteria</taxon>
        <taxon>Caulobacterales</taxon>
        <taxon>Caulobacteraceae</taxon>
        <taxon>Brevundimonas</taxon>
    </lineage>
</organism>
<evidence type="ECO:0000313" key="2">
    <source>
        <dbReference type="EMBL" id="WWT53816.1"/>
    </source>
</evidence>
<proteinExistence type="predicted"/>
<dbReference type="Proteomes" id="UP001363460">
    <property type="component" value="Chromosome"/>
</dbReference>
<evidence type="ECO:0000313" key="3">
    <source>
        <dbReference type="Proteomes" id="UP001363460"/>
    </source>
</evidence>
<sequence>MRSPKAPQEDPAVVAAREREERRAENARTEETQALLLGATQRRLRRFGRIGSGGSVPIYGGGSSGGSIIGGGQGGGRIPGGGVSIGGGGGFGGGGFDPIRDQVVLY</sequence>
<feature type="region of interest" description="Disordered" evidence="1">
    <location>
        <begin position="1"/>
        <end position="31"/>
    </location>
</feature>